<dbReference type="STRING" id="1391654.AKJ09_03298"/>
<keyword evidence="3" id="KW-1185">Reference proteome</keyword>
<proteinExistence type="predicted"/>
<reference evidence="2 3" key="1">
    <citation type="submission" date="2015-08" db="EMBL/GenBank/DDBJ databases">
        <authorList>
            <person name="Babu N.S."/>
            <person name="Beckwith C.J."/>
            <person name="Beseler K.G."/>
            <person name="Brison A."/>
            <person name="Carone J.V."/>
            <person name="Caskin T.P."/>
            <person name="Diamond M."/>
            <person name="Durham M.E."/>
            <person name="Foxe J.M."/>
            <person name="Go M."/>
            <person name="Henderson B.A."/>
            <person name="Jones I.B."/>
            <person name="McGettigan J.A."/>
            <person name="Micheletti S.J."/>
            <person name="Nasrallah M.E."/>
            <person name="Ortiz D."/>
            <person name="Piller C.R."/>
            <person name="Privatt S.R."/>
            <person name="Schneider S.L."/>
            <person name="Sharp S."/>
            <person name="Smith T.C."/>
            <person name="Stanton J.D."/>
            <person name="Ullery H.E."/>
            <person name="Wilson R.J."/>
            <person name="Serrano M.G."/>
            <person name="Buck G."/>
            <person name="Lee V."/>
            <person name="Wang Y."/>
            <person name="Carvalho R."/>
            <person name="Voegtly L."/>
            <person name="Shi R."/>
            <person name="Duckworth R."/>
            <person name="Johnson A."/>
            <person name="Loviza R."/>
            <person name="Walstead R."/>
            <person name="Shah Z."/>
            <person name="Kiflezghi M."/>
            <person name="Wade K."/>
            <person name="Ball S.L."/>
            <person name="Bradley K.W."/>
            <person name="Asai D.J."/>
            <person name="Bowman C.A."/>
            <person name="Russell D.A."/>
            <person name="Pope W.H."/>
            <person name="Jacobs-Sera D."/>
            <person name="Hendrix R.W."/>
            <person name="Hatfull G.F."/>
        </authorList>
    </citation>
    <scope>NUCLEOTIDE SEQUENCE [LARGE SCALE GENOMIC DNA]</scope>
    <source>
        <strain evidence="2 3">DSM 27648</strain>
    </source>
</reference>
<dbReference type="EMBL" id="CP012333">
    <property type="protein sequence ID" value="AKU96634.1"/>
    <property type="molecule type" value="Genomic_DNA"/>
</dbReference>
<keyword evidence="1" id="KW-0812">Transmembrane</keyword>
<evidence type="ECO:0000313" key="3">
    <source>
        <dbReference type="Proteomes" id="UP000064967"/>
    </source>
</evidence>
<dbReference type="Proteomes" id="UP000064967">
    <property type="component" value="Chromosome"/>
</dbReference>
<evidence type="ECO:0000313" key="2">
    <source>
        <dbReference type="EMBL" id="AKU96634.1"/>
    </source>
</evidence>
<feature type="transmembrane region" description="Helical" evidence="1">
    <location>
        <begin position="213"/>
        <end position="234"/>
    </location>
</feature>
<dbReference type="SUPFAM" id="SSF48452">
    <property type="entry name" value="TPR-like"/>
    <property type="match status" value="1"/>
</dbReference>
<dbReference type="InterPro" id="IPR011990">
    <property type="entry name" value="TPR-like_helical_dom_sf"/>
</dbReference>
<accession>A0A0K1PU26</accession>
<dbReference type="AlphaFoldDB" id="A0A0K1PU26"/>
<organism evidence="2 3">
    <name type="scientific">Labilithrix luteola</name>
    <dbReference type="NCBI Taxonomy" id="1391654"/>
    <lineage>
        <taxon>Bacteria</taxon>
        <taxon>Pseudomonadati</taxon>
        <taxon>Myxococcota</taxon>
        <taxon>Polyangia</taxon>
        <taxon>Polyangiales</taxon>
        <taxon>Labilitrichaceae</taxon>
        <taxon>Labilithrix</taxon>
    </lineage>
</organism>
<gene>
    <name evidence="2" type="ORF">AKJ09_03298</name>
</gene>
<protein>
    <recommendedName>
        <fullName evidence="4">PEGA domain-containing protein</fullName>
    </recommendedName>
</protein>
<name>A0A0K1PU26_9BACT</name>
<feature type="transmembrane region" description="Helical" evidence="1">
    <location>
        <begin position="269"/>
        <end position="289"/>
    </location>
</feature>
<dbReference type="KEGG" id="llu:AKJ09_03298"/>
<evidence type="ECO:0000256" key="1">
    <source>
        <dbReference type="SAM" id="Phobius"/>
    </source>
</evidence>
<sequence>MIGCATLIATTPARADNEANAKDLFARGRELRANNDCGSAVPLFRKAYSIYPNGLGSLRNVAECEEQLGHFASARRAWLDVKRALITLPPDAKYDGWDKDAEEAAARLKPKVATFIVDVYVKSPEGEALANEKSGVEVFVNGESVGTALVGTPLERDPGSYRIRSQVRDAEPVEQEVTLGAGDNPHITMRLVRTPPPAPTTVASDPGKGRRTLGWVLTGVGGAALIAGGATFLLRNSAKSDLDDKCPTHDGCDPSLRDTVDRGKTMSTLTTILVPVGVVAAGVGITLVLTSRSSSSTATASSLTVSPWAGGASATLRF</sequence>
<keyword evidence="1" id="KW-0472">Membrane</keyword>
<dbReference type="Gene3D" id="1.25.40.10">
    <property type="entry name" value="Tetratricopeptide repeat domain"/>
    <property type="match status" value="1"/>
</dbReference>
<keyword evidence="1" id="KW-1133">Transmembrane helix</keyword>
<evidence type="ECO:0008006" key="4">
    <source>
        <dbReference type="Google" id="ProtNLM"/>
    </source>
</evidence>